<dbReference type="OrthoDB" id="7328575at2"/>
<dbReference type="GO" id="GO:0003995">
    <property type="term" value="F:acyl-CoA dehydrogenase activity"/>
    <property type="evidence" value="ECO:0007669"/>
    <property type="project" value="TreeGrafter"/>
</dbReference>
<dbReference type="eggNOG" id="COG1960">
    <property type="taxonomic scope" value="Bacteria"/>
</dbReference>
<feature type="domain" description="Acyl-CoA dehydrogenase/oxidase C-terminal" evidence="6">
    <location>
        <begin position="226"/>
        <end position="355"/>
    </location>
</feature>
<comment type="caution">
    <text evidence="8">The sequence shown here is derived from an EMBL/GenBank/DDBJ whole genome shotgun (WGS) entry which is preliminary data.</text>
</comment>
<feature type="domain" description="Acyl-CoA dehydrogenase/oxidase N-terminal" evidence="7">
    <location>
        <begin position="7"/>
        <end position="118"/>
    </location>
</feature>
<dbReference type="InterPro" id="IPR009075">
    <property type="entry name" value="AcylCo_DH/oxidase_C"/>
</dbReference>
<keyword evidence="5" id="KW-0560">Oxidoreductase</keyword>
<dbReference type="RefSeq" id="WP_035548506.1">
    <property type="nucleotide sequence ID" value="NZ_AWFH01000002.1"/>
</dbReference>
<dbReference type="CDD" id="cd00567">
    <property type="entry name" value="ACAD"/>
    <property type="match status" value="1"/>
</dbReference>
<proteinExistence type="inferred from homology"/>
<dbReference type="Proteomes" id="UP000024547">
    <property type="component" value="Unassembled WGS sequence"/>
</dbReference>
<evidence type="ECO:0008006" key="10">
    <source>
        <dbReference type="Google" id="ProtNLM"/>
    </source>
</evidence>
<organism evidence="8 9">
    <name type="scientific">Hyphomonas atlantica</name>
    <dbReference type="NCBI Taxonomy" id="1280948"/>
    <lineage>
        <taxon>Bacteria</taxon>
        <taxon>Pseudomonadati</taxon>
        <taxon>Pseudomonadota</taxon>
        <taxon>Alphaproteobacteria</taxon>
        <taxon>Hyphomonadales</taxon>
        <taxon>Hyphomonadaceae</taxon>
        <taxon>Hyphomonas</taxon>
    </lineage>
</organism>
<evidence type="ECO:0000313" key="9">
    <source>
        <dbReference type="Proteomes" id="UP000024547"/>
    </source>
</evidence>
<dbReference type="InterPro" id="IPR037069">
    <property type="entry name" value="AcylCoA_DH/ox_N_sf"/>
</dbReference>
<accession>A0A059EAR4</accession>
<dbReference type="Gene3D" id="1.10.540.10">
    <property type="entry name" value="Acyl-CoA dehydrogenase/oxidase, N-terminal domain"/>
    <property type="match status" value="1"/>
</dbReference>
<dbReference type="STRING" id="1280948.HY36_12315"/>
<evidence type="ECO:0000256" key="5">
    <source>
        <dbReference type="ARBA" id="ARBA00023002"/>
    </source>
</evidence>
<dbReference type="PANTHER" id="PTHR43884">
    <property type="entry name" value="ACYL-COA DEHYDROGENASE"/>
    <property type="match status" value="1"/>
</dbReference>
<dbReference type="GO" id="GO:0050660">
    <property type="term" value="F:flavin adenine dinucleotide binding"/>
    <property type="evidence" value="ECO:0007669"/>
    <property type="project" value="InterPro"/>
</dbReference>
<dbReference type="Gene3D" id="1.20.140.10">
    <property type="entry name" value="Butyryl-CoA Dehydrogenase, subunit A, domain 3"/>
    <property type="match status" value="1"/>
</dbReference>
<comment type="similarity">
    <text evidence="2">Belongs to the acyl-CoA dehydrogenase family.</text>
</comment>
<evidence type="ECO:0000259" key="7">
    <source>
        <dbReference type="Pfam" id="PF02771"/>
    </source>
</evidence>
<dbReference type="Pfam" id="PF00441">
    <property type="entry name" value="Acyl-CoA_dh_1"/>
    <property type="match status" value="1"/>
</dbReference>
<evidence type="ECO:0000256" key="2">
    <source>
        <dbReference type="ARBA" id="ARBA00009347"/>
    </source>
</evidence>
<keyword evidence="3" id="KW-0285">Flavoprotein</keyword>
<reference evidence="8 9" key="1">
    <citation type="journal article" date="2014" name="Antonie Van Leeuwenhoek">
        <title>Hyphomonas beringensis sp. nov. and Hyphomonas chukchiensis sp. nov., isolated from surface seawater of the Bering Sea and Chukchi Sea.</title>
        <authorList>
            <person name="Li C."/>
            <person name="Lai Q."/>
            <person name="Li G."/>
            <person name="Dong C."/>
            <person name="Wang J."/>
            <person name="Liao Y."/>
            <person name="Shao Z."/>
        </authorList>
    </citation>
    <scope>NUCLEOTIDE SEQUENCE [LARGE SCALE GENOMIC DNA]</scope>
    <source>
        <strain evidence="8 9">22II1-22F38</strain>
    </source>
</reference>
<dbReference type="SUPFAM" id="SSF47203">
    <property type="entry name" value="Acyl-CoA dehydrogenase C-terminal domain-like"/>
    <property type="match status" value="1"/>
</dbReference>
<dbReference type="InterPro" id="IPR046373">
    <property type="entry name" value="Acyl-CoA_Oxase/DH_mid-dom_sf"/>
</dbReference>
<dbReference type="InterPro" id="IPR013786">
    <property type="entry name" value="AcylCoA_DH/ox_N"/>
</dbReference>
<keyword evidence="9" id="KW-1185">Reference proteome</keyword>
<evidence type="ECO:0000256" key="1">
    <source>
        <dbReference type="ARBA" id="ARBA00001974"/>
    </source>
</evidence>
<dbReference type="Pfam" id="PF02771">
    <property type="entry name" value="Acyl-CoA_dh_N"/>
    <property type="match status" value="1"/>
</dbReference>
<evidence type="ECO:0000256" key="4">
    <source>
        <dbReference type="ARBA" id="ARBA00022827"/>
    </source>
</evidence>
<name>A0A059EAR4_9PROT</name>
<dbReference type="InterPro" id="IPR036250">
    <property type="entry name" value="AcylCo_DH-like_C"/>
</dbReference>
<sequence length="369" mass="39862">MNFSLDEDHIALRDAAASFLDKEVDLSLLLTHGRTVQDSNYDGLWKKIVELGWPGIVIPEAFGGLGMDYIDLVMIIGEMGRTLAPAPLFGTLAGAWAIERAGSAAQKADILPLIASGERQVCLAIADASGAPGEGVKATPTNGGYTLTGEKSYVVDADCADQIVVMGQDDTYYLVDRHADGVDVSLLPWRDITRQVCSVRFDDAPAERLEQSGNVWPWVKDRLYLLLAAESAAGIATVLADTVGYANERVAFGRPIGAFQSIKHQLAEIAAQSECATAGVQYAAWALSVVDAKAPLAAAMAQAYASEAYKTATHRNIQVYGAIGFTWEMKNHLYYKRARANSELLGAPRQQREEIVLWLETDRPDKAAA</sequence>
<keyword evidence="4" id="KW-0274">FAD</keyword>
<dbReference type="PANTHER" id="PTHR43884:SF20">
    <property type="entry name" value="ACYL-COA DEHYDROGENASE FADE28"/>
    <property type="match status" value="1"/>
</dbReference>
<evidence type="ECO:0000256" key="3">
    <source>
        <dbReference type="ARBA" id="ARBA00022630"/>
    </source>
</evidence>
<dbReference type="Gene3D" id="2.40.110.10">
    <property type="entry name" value="Butyryl-CoA Dehydrogenase, subunit A, domain 2"/>
    <property type="match status" value="1"/>
</dbReference>
<dbReference type="SUPFAM" id="SSF56645">
    <property type="entry name" value="Acyl-CoA dehydrogenase NM domain-like"/>
    <property type="match status" value="1"/>
</dbReference>
<dbReference type="EMBL" id="AWFH01000002">
    <property type="protein sequence ID" value="KCZ64622.1"/>
    <property type="molecule type" value="Genomic_DNA"/>
</dbReference>
<protein>
    <recommendedName>
        <fullName evidence="10">Acyl-CoA dehydrogenase</fullName>
    </recommendedName>
</protein>
<dbReference type="PATRIC" id="fig|1280948.3.peg.695"/>
<dbReference type="InterPro" id="IPR009100">
    <property type="entry name" value="AcylCoA_DH/oxidase_NM_dom_sf"/>
</dbReference>
<comment type="cofactor">
    <cofactor evidence="1">
        <name>FAD</name>
        <dbReference type="ChEBI" id="CHEBI:57692"/>
    </cofactor>
</comment>
<gene>
    <name evidence="8" type="ORF">HY36_12315</name>
</gene>
<evidence type="ECO:0000313" key="8">
    <source>
        <dbReference type="EMBL" id="KCZ64622.1"/>
    </source>
</evidence>
<dbReference type="AlphaFoldDB" id="A0A059EAR4"/>
<evidence type="ECO:0000259" key="6">
    <source>
        <dbReference type="Pfam" id="PF00441"/>
    </source>
</evidence>